<dbReference type="PANTHER" id="PTHR30204">
    <property type="entry name" value="REDOX-CYCLING DRUG-SENSING TRANSCRIPTIONAL ACTIVATOR SOXR"/>
    <property type="match status" value="1"/>
</dbReference>
<dbReference type="RefSeq" id="WP_345414206.1">
    <property type="nucleotide sequence ID" value="NZ_BAABGT010000024.1"/>
</dbReference>
<accession>A0ABP8RL71</accession>
<feature type="domain" description="HTH merR-type" evidence="3">
    <location>
        <begin position="1"/>
        <end position="68"/>
    </location>
</feature>
<sequence length="234" mass="25505">MRPIDLARAAGISTQQVRNHEAAGLLPPTPRTASGYRTYGPEHVRALLAYRALAAAHGIPVAAELVRHVLAGRVAEALRLLDASHADLDAQRRETDELAAALDALARAVPRAPTGAPLSIGELARSLGVRPSALRVWETAGLLEPVRERGERRYGAVDIRDARIVRLLRQGHYPLPRIRPVLDALHRTGGPEALREAIEERRAAHDRRARAMLHAAARLNEMLDAHGEAQAHRA</sequence>
<dbReference type="Proteomes" id="UP001501598">
    <property type="component" value="Unassembled WGS sequence"/>
</dbReference>
<protein>
    <submittedName>
        <fullName evidence="4">MerR family transcriptional regulator</fullName>
    </submittedName>
</protein>
<evidence type="ECO:0000313" key="4">
    <source>
        <dbReference type="EMBL" id="GAA4541552.1"/>
    </source>
</evidence>
<gene>
    <name evidence="4" type="ORF">GCM10023175_15610</name>
</gene>
<dbReference type="PROSITE" id="PS50937">
    <property type="entry name" value="HTH_MERR_2"/>
    <property type="match status" value="2"/>
</dbReference>
<dbReference type="Pfam" id="PF13411">
    <property type="entry name" value="MerR_1"/>
    <property type="match status" value="2"/>
</dbReference>
<dbReference type="PANTHER" id="PTHR30204:SF93">
    <property type="entry name" value="HTH MERR-TYPE DOMAIN-CONTAINING PROTEIN"/>
    <property type="match status" value="1"/>
</dbReference>
<dbReference type="Gene3D" id="1.10.1660.10">
    <property type="match status" value="2"/>
</dbReference>
<evidence type="ECO:0000313" key="5">
    <source>
        <dbReference type="Proteomes" id="UP001501598"/>
    </source>
</evidence>
<keyword evidence="1" id="KW-0238">DNA-binding</keyword>
<dbReference type="SMART" id="SM00422">
    <property type="entry name" value="HTH_MERR"/>
    <property type="match status" value="2"/>
</dbReference>
<comment type="caution">
    <text evidence="4">The sequence shown here is derived from an EMBL/GenBank/DDBJ whole genome shotgun (WGS) entry which is preliminary data.</text>
</comment>
<dbReference type="InterPro" id="IPR000551">
    <property type="entry name" value="MerR-type_HTH_dom"/>
</dbReference>
<keyword evidence="5" id="KW-1185">Reference proteome</keyword>
<feature type="domain" description="HTH merR-type" evidence="3">
    <location>
        <begin position="117"/>
        <end position="184"/>
    </location>
</feature>
<dbReference type="InterPro" id="IPR047057">
    <property type="entry name" value="MerR_fam"/>
</dbReference>
<reference evidence="5" key="1">
    <citation type="journal article" date="2019" name="Int. J. Syst. Evol. Microbiol.">
        <title>The Global Catalogue of Microorganisms (GCM) 10K type strain sequencing project: providing services to taxonomists for standard genome sequencing and annotation.</title>
        <authorList>
            <consortium name="The Broad Institute Genomics Platform"/>
            <consortium name="The Broad Institute Genome Sequencing Center for Infectious Disease"/>
            <person name="Wu L."/>
            <person name="Ma J."/>
        </authorList>
    </citation>
    <scope>NUCLEOTIDE SEQUENCE [LARGE SCALE GENOMIC DNA]</scope>
    <source>
        <strain evidence="5">JCM 17906</strain>
    </source>
</reference>
<evidence type="ECO:0000256" key="2">
    <source>
        <dbReference type="SAM" id="MobiDB-lite"/>
    </source>
</evidence>
<proteinExistence type="predicted"/>
<dbReference type="EMBL" id="BAABGT010000024">
    <property type="protein sequence ID" value="GAA4541552.1"/>
    <property type="molecule type" value="Genomic_DNA"/>
</dbReference>
<dbReference type="InterPro" id="IPR009061">
    <property type="entry name" value="DNA-bd_dom_put_sf"/>
</dbReference>
<evidence type="ECO:0000259" key="3">
    <source>
        <dbReference type="PROSITE" id="PS50937"/>
    </source>
</evidence>
<organism evidence="4 5">
    <name type="scientific">Pseudonocardia xishanensis</name>
    <dbReference type="NCBI Taxonomy" id="630995"/>
    <lineage>
        <taxon>Bacteria</taxon>
        <taxon>Bacillati</taxon>
        <taxon>Actinomycetota</taxon>
        <taxon>Actinomycetes</taxon>
        <taxon>Pseudonocardiales</taxon>
        <taxon>Pseudonocardiaceae</taxon>
        <taxon>Pseudonocardia</taxon>
    </lineage>
</organism>
<feature type="region of interest" description="Disordered" evidence="2">
    <location>
        <begin position="15"/>
        <end position="37"/>
    </location>
</feature>
<name>A0ABP8RL71_9PSEU</name>
<dbReference type="SUPFAM" id="SSF46955">
    <property type="entry name" value="Putative DNA-binding domain"/>
    <property type="match status" value="2"/>
</dbReference>
<evidence type="ECO:0000256" key="1">
    <source>
        <dbReference type="ARBA" id="ARBA00023125"/>
    </source>
</evidence>